<gene>
    <name evidence="1" type="ORF">KHU32_18910</name>
</gene>
<reference evidence="1 2" key="1">
    <citation type="submission" date="2021-05" db="EMBL/GenBank/DDBJ databases">
        <title>Roseococcus sp. XZZS9, whole genome shotgun sequencing project.</title>
        <authorList>
            <person name="Zhao G."/>
            <person name="Shen L."/>
        </authorList>
    </citation>
    <scope>NUCLEOTIDE SEQUENCE [LARGE SCALE GENOMIC DNA]</scope>
    <source>
        <strain evidence="1 2">XZZS9</strain>
    </source>
</reference>
<accession>A0ABS5QHE3</accession>
<dbReference type="EMBL" id="JAHCDA010000004">
    <property type="protein sequence ID" value="MBS7813024.1"/>
    <property type="molecule type" value="Genomic_DNA"/>
</dbReference>
<dbReference type="Gene3D" id="1.20.1290.10">
    <property type="entry name" value="AhpD-like"/>
    <property type="match status" value="1"/>
</dbReference>
<evidence type="ECO:0000313" key="1">
    <source>
        <dbReference type="EMBL" id="MBS7813024.1"/>
    </source>
</evidence>
<comment type="caution">
    <text evidence="1">The sequence shown here is derived from an EMBL/GenBank/DDBJ whole genome shotgun (WGS) entry which is preliminary data.</text>
</comment>
<dbReference type="Proteomes" id="UP000766336">
    <property type="component" value="Unassembled WGS sequence"/>
</dbReference>
<proteinExistence type="predicted"/>
<dbReference type="SUPFAM" id="SSF69118">
    <property type="entry name" value="AhpD-like"/>
    <property type="match status" value="1"/>
</dbReference>
<sequence>MTRFTTLTPETMDPRQREVAESIASGARSGVRGPFPAWLHSPDMAERLQNVGRFMRWDSSFPARLSELAIIITAKAYEARYEWFAHLPLALAGGLKPAIAEAVRLGRPPEGMAEDEATVYRFCSELHRDKDVSDAAFEAAKARFGEKGVAELLGICGYYVAVGLTLNVARVPLPEGTPDPFG</sequence>
<dbReference type="RefSeq" id="WP_213671727.1">
    <property type="nucleotide sequence ID" value="NZ_JAHCDA010000004.1"/>
</dbReference>
<dbReference type="PANTHER" id="PTHR34846">
    <property type="entry name" value="4-CARBOXYMUCONOLACTONE DECARBOXYLASE FAMILY PROTEIN (AFU_ORTHOLOGUE AFUA_6G11590)"/>
    <property type="match status" value="1"/>
</dbReference>
<name>A0ABS5QHE3_9PROT</name>
<keyword evidence="2" id="KW-1185">Reference proteome</keyword>
<dbReference type="InterPro" id="IPR029032">
    <property type="entry name" value="AhpD-like"/>
</dbReference>
<protein>
    <submittedName>
        <fullName evidence="1">Carboxymuconolactone decarboxylase family protein</fullName>
    </submittedName>
</protein>
<evidence type="ECO:0000313" key="2">
    <source>
        <dbReference type="Proteomes" id="UP000766336"/>
    </source>
</evidence>
<organism evidence="1 2">
    <name type="scientific">Roseococcus pinisoli</name>
    <dbReference type="NCBI Taxonomy" id="2835040"/>
    <lineage>
        <taxon>Bacteria</taxon>
        <taxon>Pseudomonadati</taxon>
        <taxon>Pseudomonadota</taxon>
        <taxon>Alphaproteobacteria</taxon>
        <taxon>Acetobacterales</taxon>
        <taxon>Roseomonadaceae</taxon>
        <taxon>Roseococcus</taxon>
    </lineage>
</organism>
<dbReference type="PANTHER" id="PTHR34846:SF11">
    <property type="entry name" value="4-CARBOXYMUCONOLACTONE DECARBOXYLASE FAMILY PROTEIN (AFU_ORTHOLOGUE AFUA_6G11590)"/>
    <property type="match status" value="1"/>
</dbReference>